<reference evidence="3 4" key="1">
    <citation type="submission" date="2024-01" db="EMBL/GenBank/DDBJ databases">
        <authorList>
            <person name="Waweru B."/>
        </authorList>
    </citation>
    <scope>NUCLEOTIDE SEQUENCE [LARGE SCALE GENOMIC DNA]</scope>
</reference>
<evidence type="ECO:0000259" key="2">
    <source>
        <dbReference type="Pfam" id="PF06972"/>
    </source>
</evidence>
<feature type="compositionally biased region" description="Gly residues" evidence="1">
    <location>
        <begin position="1"/>
        <end position="19"/>
    </location>
</feature>
<dbReference type="AlphaFoldDB" id="A0AAV1QRV4"/>
<keyword evidence="4" id="KW-1185">Reference proteome</keyword>
<proteinExistence type="predicted"/>
<dbReference type="PANTHER" id="PTHR46775:SF2">
    <property type="entry name" value="GBF-INTERACTING PROTEIN 1-LIKE"/>
    <property type="match status" value="1"/>
</dbReference>
<evidence type="ECO:0000313" key="3">
    <source>
        <dbReference type="EMBL" id="CAK7324477.1"/>
    </source>
</evidence>
<dbReference type="PANTHER" id="PTHR46775">
    <property type="entry name" value="FLOCCULATION PROTEIN (DUF1296)"/>
    <property type="match status" value="1"/>
</dbReference>
<evidence type="ECO:0000313" key="4">
    <source>
        <dbReference type="Proteomes" id="UP001314170"/>
    </source>
</evidence>
<feature type="region of interest" description="Disordered" evidence="1">
    <location>
        <begin position="280"/>
        <end position="308"/>
    </location>
</feature>
<evidence type="ECO:0000256" key="1">
    <source>
        <dbReference type="SAM" id="MobiDB-lite"/>
    </source>
</evidence>
<dbReference type="GO" id="GO:0051082">
    <property type="term" value="F:unfolded protein binding"/>
    <property type="evidence" value="ECO:0007669"/>
    <property type="project" value="TreeGrafter"/>
</dbReference>
<name>A0AAV1QRV4_9ROSI</name>
<dbReference type="EMBL" id="CAWUPB010000351">
    <property type="protein sequence ID" value="CAK7324477.1"/>
    <property type="molecule type" value="Genomic_DNA"/>
</dbReference>
<comment type="caution">
    <text evidence="3">The sequence shown here is derived from an EMBL/GenBank/DDBJ whole genome shotgun (WGS) entry which is preliminary data.</text>
</comment>
<dbReference type="Proteomes" id="UP001314170">
    <property type="component" value="Unassembled WGS sequence"/>
</dbReference>
<feature type="domain" description="GBF-interacting protein 1 N-terminal" evidence="2">
    <location>
        <begin position="21"/>
        <end position="80"/>
    </location>
</feature>
<feature type="region of interest" description="Disordered" evidence="1">
    <location>
        <begin position="1"/>
        <end position="24"/>
    </location>
</feature>
<feature type="region of interest" description="Disordered" evidence="1">
    <location>
        <begin position="160"/>
        <end position="181"/>
    </location>
</feature>
<dbReference type="InterPro" id="IPR044277">
    <property type="entry name" value="GIP1"/>
</dbReference>
<dbReference type="GO" id="GO:0005634">
    <property type="term" value="C:nucleus"/>
    <property type="evidence" value="ECO:0007669"/>
    <property type="project" value="TreeGrafter"/>
</dbReference>
<sequence>MSNSGGGGGRGGGGGGGFGTIPDNMKKTIQSIREITGKQHSDEDVYSVLQDCSMDPDDTAQKLLYLDTFHEVKRKRDRRKGTPGRGTRGGRGNYSVDVAILSRIMVSMLIKLKEEVLGAAGGRNVATRRENGVDHITDRNALNSSHSIQKTNYNAAIPTTKDLTATPNGPPTLSNGSSILGHSPQLPAAAAAGSSALAVKKSDASSPLPAASPSAPTQISVSVMLSKVSNGPTTSTIPASVSGSVSSSPDPILAPSMTRNPGAVGTIKREVASQWNAAEQNHIQGKKKVVPSKSKAAGKNQLSESLQPSTLSTYDDSLVVRSSSNDRHSSEELAFSLKSTVIPLVTILSEEAQVKVSSQSLPEPTITNGHVKFPNHFKVPEALKSGLTFGSFDTNSGPGKEYGIGGLTFGSFDANSVPGTKCSNGVDGDINSMNAVELAVPTDETAIKPSSKIEIFQGHASLFLLDCKHGGFSRDWVGIVRLCGYATYQPESPQSVLEKVAMPEGNVAPSADSKADQSKQDGMLLPEGNQCSTVQIAPNYGIGIMPPMQTTHLVPFPGHETQAQDVSQLSGFVSDNSIASSTPSLSQPMQNSVAGSAHPLLFRPSYPPNYLQYGHYFNPFFLPPMHQFLSHNGLPQQPSTGNAYLTPAPTAAGVKFPLPQFKPGTSAGNPTPIALPTLYGSYGSSPMDFNPGPGVTSGSSAGNDDLSASQLKERNIYTPGPLTEVSSWIPPPGQDISSLQLSSLYHLHPQGQHLAFSPQQAGHGAYPGIYPPLQTMAAPSTVNQLVQQSQAMPATVEPVIPPWVKTIARNSEIDLHTDAVADFLAVPVRFKIPEVEDGHQDIVKGFVPRQRIR</sequence>
<feature type="compositionally biased region" description="Polar residues" evidence="1">
    <location>
        <begin position="228"/>
        <end position="239"/>
    </location>
</feature>
<feature type="region of interest" description="Disordered" evidence="1">
    <location>
        <begin position="228"/>
        <end position="259"/>
    </location>
</feature>
<dbReference type="SUPFAM" id="SSF46934">
    <property type="entry name" value="UBA-like"/>
    <property type="match status" value="1"/>
</dbReference>
<dbReference type="Pfam" id="PF06972">
    <property type="entry name" value="GIP1_N"/>
    <property type="match status" value="1"/>
</dbReference>
<dbReference type="InterPro" id="IPR009060">
    <property type="entry name" value="UBA-like_sf"/>
</dbReference>
<dbReference type="InterPro" id="IPR009719">
    <property type="entry name" value="GIP1_N"/>
</dbReference>
<accession>A0AAV1QRV4</accession>
<feature type="compositionally biased region" description="Polar residues" evidence="1">
    <location>
        <begin position="161"/>
        <end position="180"/>
    </location>
</feature>
<organism evidence="3 4">
    <name type="scientific">Dovyalis caffra</name>
    <dbReference type="NCBI Taxonomy" id="77055"/>
    <lineage>
        <taxon>Eukaryota</taxon>
        <taxon>Viridiplantae</taxon>
        <taxon>Streptophyta</taxon>
        <taxon>Embryophyta</taxon>
        <taxon>Tracheophyta</taxon>
        <taxon>Spermatophyta</taxon>
        <taxon>Magnoliopsida</taxon>
        <taxon>eudicotyledons</taxon>
        <taxon>Gunneridae</taxon>
        <taxon>Pentapetalae</taxon>
        <taxon>rosids</taxon>
        <taxon>fabids</taxon>
        <taxon>Malpighiales</taxon>
        <taxon>Salicaceae</taxon>
        <taxon>Flacourtieae</taxon>
        <taxon>Dovyalis</taxon>
    </lineage>
</organism>
<gene>
    <name evidence="3" type="ORF">DCAF_LOCUS2124</name>
</gene>
<protein>
    <recommendedName>
        <fullName evidence="2">GBF-interacting protein 1 N-terminal domain-containing protein</fullName>
    </recommendedName>
</protein>